<reference evidence="12" key="1">
    <citation type="submission" date="2017-08" db="EMBL/GenBank/DDBJ databases">
        <authorList>
            <person name="Varghese N."/>
            <person name="Submissions S."/>
        </authorList>
    </citation>
    <scope>NUCLEOTIDE SEQUENCE [LARGE SCALE GENOMIC DNA]</scope>
    <source>
        <strain evidence="12">DSM 23173</strain>
    </source>
</reference>
<dbReference type="SUPFAM" id="SSF161098">
    <property type="entry name" value="MetI-like"/>
    <property type="match status" value="1"/>
</dbReference>
<protein>
    <submittedName>
        <fullName evidence="11">Phosphonate transport system permease protein</fullName>
    </submittedName>
</protein>
<evidence type="ECO:0000256" key="8">
    <source>
        <dbReference type="ARBA" id="ARBA00023136"/>
    </source>
</evidence>
<dbReference type="GO" id="GO:0015675">
    <property type="term" value="P:nickel cation transport"/>
    <property type="evidence" value="ECO:0007669"/>
    <property type="project" value="UniProtKB-KW"/>
</dbReference>
<evidence type="ECO:0000259" key="10">
    <source>
        <dbReference type="PROSITE" id="PS50928"/>
    </source>
</evidence>
<evidence type="ECO:0000256" key="1">
    <source>
        <dbReference type="ARBA" id="ARBA00004651"/>
    </source>
</evidence>
<dbReference type="CDD" id="cd06261">
    <property type="entry name" value="TM_PBP2"/>
    <property type="match status" value="1"/>
</dbReference>
<feature type="transmembrane region" description="Helical" evidence="9">
    <location>
        <begin position="218"/>
        <end position="238"/>
    </location>
</feature>
<feature type="transmembrane region" description="Helical" evidence="9">
    <location>
        <begin position="244"/>
        <end position="262"/>
    </location>
</feature>
<keyword evidence="7" id="KW-0921">Nickel transport</keyword>
<dbReference type="PANTHER" id="PTHR30043">
    <property type="entry name" value="PHOSPHONATES TRANSPORT SYSTEM PERMEASE PROTEIN"/>
    <property type="match status" value="1"/>
</dbReference>
<keyword evidence="5 9" id="KW-0812">Transmembrane</keyword>
<dbReference type="Pfam" id="PF00528">
    <property type="entry name" value="BPD_transp_1"/>
    <property type="match status" value="1"/>
</dbReference>
<organism evidence="11 12">
    <name type="scientific">Salinicoccus kekensis</name>
    <dbReference type="NCBI Taxonomy" id="714307"/>
    <lineage>
        <taxon>Bacteria</taxon>
        <taxon>Bacillati</taxon>
        <taxon>Bacillota</taxon>
        <taxon>Bacilli</taxon>
        <taxon>Bacillales</taxon>
        <taxon>Staphylococcaceae</taxon>
        <taxon>Salinicoccus</taxon>
    </lineage>
</organism>
<dbReference type="InterPro" id="IPR000515">
    <property type="entry name" value="MetI-like"/>
</dbReference>
<dbReference type="Proteomes" id="UP000219412">
    <property type="component" value="Unassembled WGS sequence"/>
</dbReference>
<keyword evidence="12" id="KW-1185">Reference proteome</keyword>
<keyword evidence="3" id="KW-1003">Cell membrane</keyword>
<dbReference type="OrthoDB" id="358217at2"/>
<evidence type="ECO:0000256" key="4">
    <source>
        <dbReference type="ARBA" id="ARBA00022596"/>
    </source>
</evidence>
<evidence type="ECO:0000313" key="12">
    <source>
        <dbReference type="Proteomes" id="UP000219412"/>
    </source>
</evidence>
<comment type="similarity">
    <text evidence="9">Belongs to the binding-protein-dependent transport system permease family.</text>
</comment>
<accession>A0A285UGR1</accession>
<evidence type="ECO:0000256" key="9">
    <source>
        <dbReference type="RuleBase" id="RU363032"/>
    </source>
</evidence>
<evidence type="ECO:0000256" key="7">
    <source>
        <dbReference type="ARBA" id="ARBA00023112"/>
    </source>
</evidence>
<dbReference type="EMBL" id="OBQF01000002">
    <property type="protein sequence ID" value="SOC41114.1"/>
    <property type="molecule type" value="Genomic_DNA"/>
</dbReference>
<keyword evidence="7" id="KW-0406">Ion transport</keyword>
<dbReference type="AlphaFoldDB" id="A0A285UGR1"/>
<evidence type="ECO:0000256" key="3">
    <source>
        <dbReference type="ARBA" id="ARBA00022475"/>
    </source>
</evidence>
<name>A0A285UGR1_9STAP</name>
<feature type="transmembrane region" description="Helical" evidence="9">
    <location>
        <begin position="50"/>
        <end position="71"/>
    </location>
</feature>
<feature type="transmembrane region" description="Helical" evidence="9">
    <location>
        <begin position="83"/>
        <end position="105"/>
    </location>
</feature>
<dbReference type="Gene3D" id="1.10.3720.10">
    <property type="entry name" value="MetI-like"/>
    <property type="match status" value="1"/>
</dbReference>
<dbReference type="InterPro" id="IPR035906">
    <property type="entry name" value="MetI-like_sf"/>
</dbReference>
<evidence type="ECO:0000256" key="2">
    <source>
        <dbReference type="ARBA" id="ARBA00022448"/>
    </source>
</evidence>
<dbReference type="PROSITE" id="PS50928">
    <property type="entry name" value="ABC_TM1"/>
    <property type="match status" value="1"/>
</dbReference>
<feature type="transmembrane region" description="Helical" evidence="9">
    <location>
        <begin position="21"/>
        <end position="38"/>
    </location>
</feature>
<proteinExistence type="inferred from homology"/>
<keyword evidence="6 9" id="KW-1133">Transmembrane helix</keyword>
<feature type="domain" description="ABC transmembrane type-1" evidence="10">
    <location>
        <begin position="80"/>
        <end position="263"/>
    </location>
</feature>
<evidence type="ECO:0000256" key="6">
    <source>
        <dbReference type="ARBA" id="ARBA00022989"/>
    </source>
</evidence>
<evidence type="ECO:0000256" key="5">
    <source>
        <dbReference type="ARBA" id="ARBA00022692"/>
    </source>
</evidence>
<dbReference type="PANTHER" id="PTHR30043:SF1">
    <property type="entry name" value="ABC TRANSPORT SYSTEM PERMEASE PROTEIN P69"/>
    <property type="match status" value="1"/>
</dbReference>
<dbReference type="RefSeq" id="WP_097040202.1">
    <property type="nucleotide sequence ID" value="NZ_OBQF01000002.1"/>
</dbReference>
<dbReference type="GO" id="GO:0055085">
    <property type="term" value="P:transmembrane transport"/>
    <property type="evidence" value="ECO:0007669"/>
    <property type="project" value="InterPro"/>
</dbReference>
<evidence type="ECO:0000313" key="11">
    <source>
        <dbReference type="EMBL" id="SOC41114.1"/>
    </source>
</evidence>
<gene>
    <name evidence="11" type="ORF">SAMN05878391_1249</name>
</gene>
<sequence length="271" mass="29724">MSSKSSTQHLSRVNIIRKKHIRLTIAALIILGLIILAGEITSYDHIDGLLSIPAAISWLFSNMLFSAGTLANFPTVLRLLWETILISIVSTTTASVFALIFALLGSQLTQVNTFLMYVAKLVASVSRNIPVVAWALILVLSFGTNSATGFLALFFATFGFLVRAYIETIDEASSDSIEALRATGATYPQMIFKAVLPGSMPQLFSWTLFMIETNIRSATLVGLLTGTGIGYLFDLYYKQLNYEMVSLITLSIVVAVLIIEAISNRIRREII</sequence>
<comment type="subcellular location">
    <subcellularLocation>
        <location evidence="1 9">Cell membrane</location>
        <topology evidence="1 9">Multi-pass membrane protein</topology>
    </subcellularLocation>
</comment>
<keyword evidence="2 9" id="KW-0813">Transport</keyword>
<keyword evidence="8 9" id="KW-0472">Membrane</keyword>
<keyword evidence="4" id="KW-0533">Nickel</keyword>
<dbReference type="GO" id="GO:0005886">
    <property type="term" value="C:plasma membrane"/>
    <property type="evidence" value="ECO:0007669"/>
    <property type="project" value="UniProtKB-SubCell"/>
</dbReference>